<evidence type="ECO:0000256" key="5">
    <source>
        <dbReference type="ARBA" id="ARBA00022692"/>
    </source>
</evidence>
<name>A0ABU0YQM4_9PROT</name>
<reference evidence="11" key="1">
    <citation type="submission" date="2023-08" db="EMBL/GenBank/DDBJ databases">
        <title>Rhodospirillaceae gen. nov., a novel taxon isolated from the Yangtze River Yuezi River estuary sludge.</title>
        <authorList>
            <person name="Ruan L."/>
        </authorList>
    </citation>
    <scope>NUCLEOTIDE SEQUENCE [LARGE SCALE GENOMIC DNA]</scope>
    <source>
        <strain evidence="11">R-7</strain>
    </source>
</reference>
<dbReference type="PANTHER" id="PTHR42929:SF1">
    <property type="entry name" value="INNER MEMBRANE ABC TRANSPORTER PERMEASE PROTEIN YDCU-RELATED"/>
    <property type="match status" value="1"/>
</dbReference>
<dbReference type="RefSeq" id="WP_379958754.1">
    <property type="nucleotide sequence ID" value="NZ_JAUYVI010000006.1"/>
</dbReference>
<comment type="caution">
    <text evidence="10">The sequence shown here is derived from an EMBL/GenBank/DDBJ whole genome shotgun (WGS) entry which is preliminary data.</text>
</comment>
<feature type="transmembrane region" description="Helical" evidence="8">
    <location>
        <begin position="166"/>
        <end position="188"/>
    </location>
</feature>
<dbReference type="PROSITE" id="PS50928">
    <property type="entry name" value="ABC_TM1"/>
    <property type="match status" value="1"/>
</dbReference>
<dbReference type="SUPFAM" id="SSF161098">
    <property type="entry name" value="MetI-like"/>
    <property type="match status" value="1"/>
</dbReference>
<evidence type="ECO:0000259" key="9">
    <source>
        <dbReference type="PROSITE" id="PS50928"/>
    </source>
</evidence>
<comment type="similarity">
    <text evidence="2">Belongs to the binding-protein-dependent transport system permease family. CysTW subfamily.</text>
</comment>
<feature type="transmembrane region" description="Helical" evidence="8">
    <location>
        <begin position="267"/>
        <end position="290"/>
    </location>
</feature>
<evidence type="ECO:0000256" key="4">
    <source>
        <dbReference type="ARBA" id="ARBA00022475"/>
    </source>
</evidence>
<evidence type="ECO:0000256" key="8">
    <source>
        <dbReference type="RuleBase" id="RU363032"/>
    </source>
</evidence>
<comment type="subcellular location">
    <subcellularLocation>
        <location evidence="1 8">Cell membrane</location>
        <topology evidence="1 8">Multi-pass membrane protein</topology>
    </subcellularLocation>
</comment>
<feature type="transmembrane region" description="Helical" evidence="8">
    <location>
        <begin position="85"/>
        <end position="105"/>
    </location>
</feature>
<evidence type="ECO:0000256" key="6">
    <source>
        <dbReference type="ARBA" id="ARBA00022989"/>
    </source>
</evidence>
<keyword evidence="11" id="KW-1185">Reference proteome</keyword>
<evidence type="ECO:0000256" key="1">
    <source>
        <dbReference type="ARBA" id="ARBA00004651"/>
    </source>
</evidence>
<dbReference type="CDD" id="cd06261">
    <property type="entry name" value="TM_PBP2"/>
    <property type="match status" value="1"/>
</dbReference>
<dbReference type="InterPro" id="IPR000515">
    <property type="entry name" value="MetI-like"/>
</dbReference>
<evidence type="ECO:0000313" key="11">
    <source>
        <dbReference type="Proteomes" id="UP001230156"/>
    </source>
</evidence>
<accession>A0ABU0YQM4</accession>
<evidence type="ECO:0000313" key="10">
    <source>
        <dbReference type="EMBL" id="MDQ7250030.1"/>
    </source>
</evidence>
<evidence type="ECO:0000256" key="3">
    <source>
        <dbReference type="ARBA" id="ARBA00022448"/>
    </source>
</evidence>
<feature type="transmembrane region" description="Helical" evidence="8">
    <location>
        <begin position="111"/>
        <end position="129"/>
    </location>
</feature>
<keyword evidence="6 8" id="KW-1133">Transmembrane helix</keyword>
<organism evidence="10 11">
    <name type="scientific">Dongia sedimenti</name>
    <dbReference type="NCBI Taxonomy" id="3064282"/>
    <lineage>
        <taxon>Bacteria</taxon>
        <taxon>Pseudomonadati</taxon>
        <taxon>Pseudomonadota</taxon>
        <taxon>Alphaproteobacteria</taxon>
        <taxon>Rhodospirillales</taxon>
        <taxon>Dongiaceae</taxon>
        <taxon>Dongia</taxon>
    </lineage>
</organism>
<dbReference type="Proteomes" id="UP001230156">
    <property type="component" value="Unassembled WGS sequence"/>
</dbReference>
<protein>
    <submittedName>
        <fullName evidence="10">ABC transporter permease</fullName>
    </submittedName>
</protein>
<gene>
    <name evidence="10" type="ORF">Q8A70_20235</name>
</gene>
<dbReference type="Gene3D" id="1.10.3720.10">
    <property type="entry name" value="MetI-like"/>
    <property type="match status" value="1"/>
</dbReference>
<keyword evidence="5 8" id="KW-0812">Transmembrane</keyword>
<dbReference type="InterPro" id="IPR035906">
    <property type="entry name" value="MetI-like_sf"/>
</dbReference>
<proteinExistence type="inferred from homology"/>
<keyword evidence="3 8" id="KW-0813">Transport</keyword>
<dbReference type="PANTHER" id="PTHR42929">
    <property type="entry name" value="INNER MEMBRANE ABC TRANSPORTER PERMEASE PROTEIN YDCU-RELATED-RELATED"/>
    <property type="match status" value="1"/>
</dbReference>
<sequence length="296" mass="31951">MTDDSLSIGISAPGRKPVFNGPALFWFVICALPVVAVCLPLGLFLATGFWHVDNGTMVPALSLDNYVNFFSNPTYVSVLLQTLTLAAEVAAGNMLIGFGIAYFIWRCPPVWHFPLLVLGTIPLLMSYIIKLYALRSILGNNGFLNQALVAVGLFDKASDLFLFNQTSILITMGIIYLPFSILPIYLTLERIPLSLLHASADLGGSAWQTFRHVTLPCSLPGTVVGGMFSLILALGDFVTPQMVGGVKGFTFGRLIWSQFGMAFDWPFGAAMATILLVLSIGVIVIAGAIIKRTEAI</sequence>
<evidence type="ECO:0000256" key="2">
    <source>
        <dbReference type="ARBA" id="ARBA00007069"/>
    </source>
</evidence>
<dbReference type="EMBL" id="JAUYVI010000006">
    <property type="protein sequence ID" value="MDQ7250030.1"/>
    <property type="molecule type" value="Genomic_DNA"/>
</dbReference>
<keyword evidence="4" id="KW-1003">Cell membrane</keyword>
<keyword evidence="7 8" id="KW-0472">Membrane</keyword>
<feature type="transmembrane region" description="Helical" evidence="8">
    <location>
        <begin position="209"/>
        <end position="234"/>
    </location>
</feature>
<evidence type="ECO:0000256" key="7">
    <source>
        <dbReference type="ARBA" id="ARBA00023136"/>
    </source>
</evidence>
<feature type="domain" description="ABC transmembrane type-1" evidence="9">
    <location>
        <begin position="79"/>
        <end position="286"/>
    </location>
</feature>
<dbReference type="Pfam" id="PF00528">
    <property type="entry name" value="BPD_transp_1"/>
    <property type="match status" value="1"/>
</dbReference>
<feature type="transmembrane region" description="Helical" evidence="8">
    <location>
        <begin position="23"/>
        <end position="47"/>
    </location>
</feature>